<evidence type="ECO:0000256" key="2">
    <source>
        <dbReference type="ARBA" id="ARBA00022763"/>
    </source>
</evidence>
<keyword evidence="2" id="KW-0227">DNA damage</keyword>
<evidence type="ECO:0000313" key="6">
    <source>
        <dbReference type="Proteomes" id="UP000658613"/>
    </source>
</evidence>
<evidence type="ECO:0000259" key="4">
    <source>
        <dbReference type="PROSITE" id="PS50173"/>
    </source>
</evidence>
<dbReference type="Gene3D" id="1.10.150.20">
    <property type="entry name" value="5' to 3' exonuclease, C-terminal subdomain"/>
    <property type="match status" value="1"/>
</dbReference>
<keyword evidence="6" id="KW-1185">Reference proteome</keyword>
<feature type="domain" description="UmuC" evidence="4">
    <location>
        <begin position="31"/>
        <end position="152"/>
    </location>
</feature>
<dbReference type="Gene3D" id="3.30.70.270">
    <property type="match status" value="1"/>
</dbReference>
<name>A0A931E358_9CORY</name>
<comment type="similarity">
    <text evidence="1">Belongs to the DNA polymerase type-Y family.</text>
</comment>
<dbReference type="PROSITE" id="PS50173">
    <property type="entry name" value="UMUC"/>
    <property type="match status" value="1"/>
</dbReference>
<evidence type="ECO:0000256" key="3">
    <source>
        <dbReference type="ARBA" id="ARBA00025589"/>
    </source>
</evidence>
<evidence type="ECO:0000256" key="1">
    <source>
        <dbReference type="ARBA" id="ARBA00010945"/>
    </source>
</evidence>
<reference evidence="5" key="1">
    <citation type="submission" date="2020-11" db="EMBL/GenBank/DDBJ databases">
        <title>Sequencing the genomes of 1000 actinobacteria strains.</title>
        <authorList>
            <person name="Klenk H.-P."/>
        </authorList>
    </citation>
    <scope>NUCLEOTIDE SEQUENCE</scope>
    <source>
        <strain evidence="5">DSM 45632</strain>
    </source>
</reference>
<dbReference type="AlphaFoldDB" id="A0A931E358"/>
<dbReference type="PANTHER" id="PTHR35369">
    <property type="entry name" value="BLR3025 PROTEIN-RELATED"/>
    <property type="match status" value="1"/>
</dbReference>
<dbReference type="InterPro" id="IPR043502">
    <property type="entry name" value="DNA/RNA_pol_sf"/>
</dbReference>
<dbReference type="EMBL" id="JADOUE010000001">
    <property type="protein sequence ID" value="MBG6123082.1"/>
    <property type="molecule type" value="Genomic_DNA"/>
</dbReference>
<dbReference type="Gene3D" id="3.40.1170.60">
    <property type="match status" value="1"/>
</dbReference>
<evidence type="ECO:0000313" key="5">
    <source>
        <dbReference type="EMBL" id="MBG6123082.1"/>
    </source>
</evidence>
<accession>A0A931E358</accession>
<sequence length="527" mass="56282">MRESMRVAAVWFPDWPIHAAVLDADDALVEPLAIGVQHRIKVVSAHARKRGVRRGMKVRHAQSVCPGLRVIEDNPDRDGRMFAALAESFDDVASSVEVLRPGLVVVDLAAPARFHGGEDVATEMLIDAASRRGIDALAGAADELATAMIAARCGHVVPPGESAQFLASQPLSMLTAEVSLGADPETVGSLRQLGISTLGELAALPVTAVSTRFGAAGLHCHRIARAAPDRRVAPELPVEDLAVAITPDDPIQRVDEAAFGARMLAARLHEKLRDAGCVCMRLKVIAQLVDGTRVERIWRTRDALTEAATADRVRWQLDSWLTGGGAGAIESLILDPVEVALPESVGELWGSTAGRAAKMEAQKVAERVQSSLGIDAVVQPHLVGGRGVAERIALVPFGEQPPVVPDAAWPGAIPEPLPTELVSPRTLIRGGGIDHPASRIVLIDDAANKVGVTAEVLLTSTPYALAWGKDRYVVTGWAGPWPVDEGWWTDTPLKVARMQVTGTGEAGPMAWLLMWVGQQWKVEAIYR</sequence>
<dbReference type="InterPro" id="IPR043128">
    <property type="entry name" value="Rev_trsase/Diguanyl_cyclase"/>
</dbReference>
<dbReference type="InterPro" id="IPR050356">
    <property type="entry name" value="SulA_CellDiv_inhibitor"/>
</dbReference>
<dbReference type="InterPro" id="IPR001126">
    <property type="entry name" value="UmuC"/>
</dbReference>
<comment type="function">
    <text evidence="3">Poorly processive, error-prone DNA polymerase involved in untargeted mutagenesis. Copies undamaged DNA at stalled replication forks, which arise in vivo from mismatched or misaligned primer ends. These misaligned primers can be extended by PolIV. Exhibits no 3'-5' exonuclease (proofreading) activity. May be involved in translesional synthesis, in conjunction with the beta clamp from PolIII.</text>
</comment>
<dbReference type="Pfam" id="PF00817">
    <property type="entry name" value="IMS"/>
    <property type="match status" value="1"/>
</dbReference>
<organism evidence="5 6">
    <name type="scientific">Corynebacterium aquatimens</name>
    <dbReference type="NCBI Taxonomy" id="1190508"/>
    <lineage>
        <taxon>Bacteria</taxon>
        <taxon>Bacillati</taxon>
        <taxon>Actinomycetota</taxon>
        <taxon>Actinomycetes</taxon>
        <taxon>Mycobacteriales</taxon>
        <taxon>Corynebacteriaceae</taxon>
        <taxon>Corynebacterium</taxon>
    </lineage>
</organism>
<gene>
    <name evidence="5" type="ORF">IW254_002051</name>
</gene>
<dbReference type="SUPFAM" id="SSF56672">
    <property type="entry name" value="DNA/RNA polymerases"/>
    <property type="match status" value="1"/>
</dbReference>
<proteinExistence type="inferred from homology"/>
<dbReference type="CDD" id="cd03468">
    <property type="entry name" value="PolY_like"/>
    <property type="match status" value="1"/>
</dbReference>
<dbReference type="GO" id="GO:0006281">
    <property type="term" value="P:DNA repair"/>
    <property type="evidence" value="ECO:0007669"/>
    <property type="project" value="InterPro"/>
</dbReference>
<comment type="caution">
    <text evidence="5">The sequence shown here is derived from an EMBL/GenBank/DDBJ whole genome shotgun (WGS) entry which is preliminary data.</text>
</comment>
<protein>
    <submittedName>
        <fullName evidence="5">Protein ImuB</fullName>
    </submittedName>
</protein>
<dbReference type="PANTHER" id="PTHR35369:SF2">
    <property type="entry name" value="BLR3025 PROTEIN"/>
    <property type="match status" value="1"/>
</dbReference>
<dbReference type="Proteomes" id="UP000658613">
    <property type="component" value="Unassembled WGS sequence"/>
</dbReference>